<sequence length="217" mass="26276">MLLLIFLLLFFYFLLQHPFRLSSSSCFRLFSFSSFSSPYCLQVLFFLFSRTHLVILHDVSRAYVYLCFFFFFFFFNSLPLFLSSHSFFFIFFHFLLFAFFLYFFFVVFVYVSFSFFSLDFFFIQLNCLWFNFFYFHCVLFILSLQFPLFISLSFSLFSLHSHFLSIVAIFNIFFFLVIHSSVTFSLKVLPFFILSCFTYEQKSSYHAMTGNPRTIFP</sequence>
<dbReference type="EMBL" id="CAHIKZ030001079">
    <property type="protein sequence ID" value="CAE1251719.1"/>
    <property type="molecule type" value="Genomic_DNA"/>
</dbReference>
<name>A0A812C606_ACAPH</name>
<accession>A0A812C606</accession>
<dbReference type="AlphaFoldDB" id="A0A812C606"/>
<feature type="transmembrane region" description="Helical" evidence="1">
    <location>
        <begin position="63"/>
        <end position="82"/>
    </location>
</feature>
<evidence type="ECO:0000313" key="3">
    <source>
        <dbReference type="Proteomes" id="UP000597762"/>
    </source>
</evidence>
<feature type="transmembrane region" description="Helical" evidence="1">
    <location>
        <begin position="88"/>
        <end position="116"/>
    </location>
</feature>
<keyword evidence="1" id="KW-1133">Transmembrane helix</keyword>
<proteinExistence type="predicted"/>
<protein>
    <submittedName>
        <fullName evidence="2">Uncharacterized protein</fullName>
    </submittedName>
</protein>
<gene>
    <name evidence="2" type="ORF">SPHA_27632</name>
</gene>
<keyword evidence="1" id="KW-0472">Membrane</keyword>
<dbReference type="Proteomes" id="UP000597762">
    <property type="component" value="Unassembled WGS sequence"/>
</dbReference>
<feature type="transmembrane region" description="Helical" evidence="1">
    <location>
        <begin position="128"/>
        <end position="150"/>
    </location>
</feature>
<reference evidence="2" key="1">
    <citation type="submission" date="2021-01" db="EMBL/GenBank/DDBJ databases">
        <authorList>
            <person name="Li R."/>
            <person name="Bekaert M."/>
        </authorList>
    </citation>
    <scope>NUCLEOTIDE SEQUENCE</scope>
    <source>
        <strain evidence="2">Farmed</strain>
    </source>
</reference>
<feature type="transmembrane region" description="Helical" evidence="1">
    <location>
        <begin position="156"/>
        <end position="178"/>
    </location>
</feature>
<evidence type="ECO:0000313" key="2">
    <source>
        <dbReference type="EMBL" id="CAE1251719.1"/>
    </source>
</evidence>
<comment type="caution">
    <text evidence="2">The sequence shown here is derived from an EMBL/GenBank/DDBJ whole genome shotgun (WGS) entry which is preliminary data.</text>
</comment>
<keyword evidence="3" id="KW-1185">Reference proteome</keyword>
<organism evidence="2 3">
    <name type="scientific">Acanthosepion pharaonis</name>
    <name type="common">Pharaoh cuttlefish</name>
    <name type="synonym">Sepia pharaonis</name>
    <dbReference type="NCBI Taxonomy" id="158019"/>
    <lineage>
        <taxon>Eukaryota</taxon>
        <taxon>Metazoa</taxon>
        <taxon>Spiralia</taxon>
        <taxon>Lophotrochozoa</taxon>
        <taxon>Mollusca</taxon>
        <taxon>Cephalopoda</taxon>
        <taxon>Coleoidea</taxon>
        <taxon>Decapodiformes</taxon>
        <taxon>Sepiida</taxon>
        <taxon>Sepiina</taxon>
        <taxon>Sepiidae</taxon>
        <taxon>Acanthosepion</taxon>
    </lineage>
</organism>
<keyword evidence="1" id="KW-0812">Transmembrane</keyword>
<evidence type="ECO:0000256" key="1">
    <source>
        <dbReference type="SAM" id="Phobius"/>
    </source>
</evidence>